<dbReference type="Proteomes" id="UP000034982">
    <property type="component" value="Unassembled WGS sequence"/>
</dbReference>
<protein>
    <submittedName>
        <fullName evidence="1">Uncharacterized protein</fullName>
    </submittedName>
</protein>
<evidence type="ECO:0000313" key="2">
    <source>
        <dbReference type="Proteomes" id="UP000034982"/>
    </source>
</evidence>
<feature type="non-terminal residue" evidence="1">
    <location>
        <position position="1"/>
    </location>
</feature>
<proteinExistence type="predicted"/>
<organism evidence="1 2">
    <name type="scientific">Tannerella sp. oral taxon BU063 isolate Cell 1/3</name>
    <dbReference type="NCBI Taxonomy" id="1411022"/>
    <lineage>
        <taxon>Bacteria</taxon>
        <taxon>Pseudomonadati</taxon>
        <taxon>Bacteroidota</taxon>
        <taxon>Bacteroidia</taxon>
        <taxon>Bacteroidales</taxon>
        <taxon>Tannerellaceae</taxon>
        <taxon>Tannerella</taxon>
    </lineage>
</organism>
<name>W2CJ42_9BACT</name>
<evidence type="ECO:0000313" key="1">
    <source>
        <dbReference type="EMBL" id="ETK07053.1"/>
    </source>
</evidence>
<dbReference type="PATRIC" id="fig|1411022.3.peg.995"/>
<comment type="caution">
    <text evidence="1">The sequence shown here is derived from an EMBL/GenBank/DDBJ whole genome shotgun (WGS) entry which is preliminary data.</text>
</comment>
<sequence length="66" mass="7164">PDLREGQHTCVTVMLQSTFADAEQLANVPVMQPIRVFGLFSESLQATCGKAQYLIAQAQPIGLCNN</sequence>
<accession>W2CJ42</accession>
<dbReference type="AlphaFoldDB" id="W2CJ42"/>
<reference evidence="1 2" key="1">
    <citation type="submission" date="2013-11" db="EMBL/GenBank/DDBJ databases">
        <title>Single cell genomics of uncultured Tannerella BU063 (oral taxon 286).</title>
        <authorList>
            <person name="Beall C.J."/>
            <person name="Campbell A.G."/>
            <person name="Griffen A.L."/>
            <person name="Podar M."/>
            <person name="Leys E.J."/>
        </authorList>
    </citation>
    <scope>NUCLEOTIDE SEQUENCE [LARGE SCALE GENOMIC DNA]</scope>
    <source>
        <strain evidence="1">Cell 1/3</strain>
    </source>
</reference>
<gene>
    <name evidence="1" type="ORF">T230_09150</name>
</gene>
<dbReference type="EMBL" id="AYYE01001075">
    <property type="protein sequence ID" value="ETK07053.1"/>
    <property type="molecule type" value="Genomic_DNA"/>
</dbReference>